<dbReference type="InterPro" id="IPR054542">
    <property type="entry name" value="Cys_met_metab_PP"/>
</dbReference>
<evidence type="ECO:0000256" key="4">
    <source>
        <dbReference type="ARBA" id="ARBA00022898"/>
    </source>
</evidence>
<proteinExistence type="inferred from homology"/>
<dbReference type="Gene3D" id="3.40.640.10">
    <property type="entry name" value="Type I PLP-dependent aspartate aminotransferase-like (Major domain)"/>
    <property type="match status" value="1"/>
</dbReference>
<dbReference type="Pfam" id="PF01053">
    <property type="entry name" value="Cys_Met_Meta_PP"/>
    <property type="match status" value="1"/>
</dbReference>
<dbReference type="SUPFAM" id="SSF53383">
    <property type="entry name" value="PLP-dependent transferases"/>
    <property type="match status" value="1"/>
</dbReference>
<dbReference type="InterPro" id="IPR006235">
    <property type="entry name" value="OAc-hSer/O-AcSer_sulfhydrylase"/>
</dbReference>
<dbReference type="PIRSF" id="PIRSF001434">
    <property type="entry name" value="CGS"/>
    <property type="match status" value="1"/>
</dbReference>
<evidence type="ECO:0000256" key="2">
    <source>
        <dbReference type="ARBA" id="ARBA00009077"/>
    </source>
</evidence>
<dbReference type="InterPro" id="IPR015422">
    <property type="entry name" value="PyrdxlP-dep_Trfase_small"/>
</dbReference>
<name>A0ABN6S2C0_9BACT</name>
<keyword evidence="3" id="KW-0808">Transferase</keyword>
<accession>A0ABN6S2C0</accession>
<dbReference type="NCBIfam" id="TIGR01326">
    <property type="entry name" value="OAH_OAS_sulfhy"/>
    <property type="match status" value="1"/>
</dbReference>
<comment type="cofactor">
    <cofactor evidence="1 5">
        <name>pyridoxal 5'-phosphate</name>
        <dbReference type="ChEBI" id="CHEBI:597326"/>
    </cofactor>
</comment>
<dbReference type="PANTHER" id="PTHR43797">
    <property type="entry name" value="HOMOCYSTEINE/CYSTEINE SYNTHASE"/>
    <property type="match status" value="1"/>
</dbReference>
<evidence type="ECO:0000313" key="8">
    <source>
        <dbReference type="Proteomes" id="UP001317742"/>
    </source>
</evidence>
<reference evidence="7 8" key="1">
    <citation type="submission" date="2022-08" db="EMBL/GenBank/DDBJ databases">
        <title>Genome Sequence of the sulphate-reducing bacterium, Pseudodesulfovibrio sp. SYK.</title>
        <authorList>
            <person name="Kondo R."/>
            <person name="Kataoka T."/>
        </authorList>
    </citation>
    <scope>NUCLEOTIDE SEQUENCE [LARGE SCALE GENOMIC DNA]</scope>
    <source>
        <strain evidence="7 8">SYK</strain>
    </source>
</reference>
<sequence>MIMADKHYGPQTMALHSGHTPDKETGSRAVPIYQTTAYMFRDTQHAADLFSLKEAGYIYTRLNNPTTDVLEKRLAELHGGMGAVATASGMAAIFYAVMTICSAGQNLVTGSNLYGGTQTLFEYTLKRFGIEVRFVDSSDPANFETAIDENTRLIYSESIGNPRCNVDDLFGIADVAHRHGLPFVLDSTVAPPPVFNPFDFGCDIVVHSLTKIIGGHGVAMGGAIVEKGCFDWGKGGKYPEIAAPDPTYNNVNLWEALGGAAGEPCPAFTAKVRIGLLRDTGATISPHNSFLILQGMETLPLRAKQHCKNAQKVAEFLNTHYAVEWVNYAGLPNHVDHDRAKNTFPLGPGAVFGFGVKGGLEAGRKFIDSVELCSHLANILDAKTLVIHPASTTHGQSTPEEQLAAGVPPDLIRISVGLEDIEDIIDDLDMALMKSQI</sequence>
<dbReference type="PANTHER" id="PTHR43797:SF2">
    <property type="entry name" value="HOMOCYSTEINE_CYSTEINE SYNTHASE"/>
    <property type="match status" value="1"/>
</dbReference>
<organism evidence="7 8">
    <name type="scientific">Pseudodesulfovibrio nedwellii</name>
    <dbReference type="NCBI Taxonomy" id="2973072"/>
    <lineage>
        <taxon>Bacteria</taxon>
        <taxon>Pseudomonadati</taxon>
        <taxon>Thermodesulfobacteriota</taxon>
        <taxon>Desulfovibrionia</taxon>
        <taxon>Desulfovibrionales</taxon>
        <taxon>Desulfovibrionaceae</taxon>
    </lineage>
</organism>
<dbReference type="InterPro" id="IPR015421">
    <property type="entry name" value="PyrdxlP-dep_Trfase_major"/>
</dbReference>
<comment type="similarity">
    <text evidence="2 5">Belongs to the trans-sulfuration enzymes family.</text>
</comment>
<dbReference type="Gene3D" id="3.90.1150.10">
    <property type="entry name" value="Aspartate Aminotransferase, domain 1"/>
    <property type="match status" value="1"/>
</dbReference>
<evidence type="ECO:0000313" key="7">
    <source>
        <dbReference type="EMBL" id="BDQ36061.1"/>
    </source>
</evidence>
<dbReference type="PROSITE" id="PS00868">
    <property type="entry name" value="CYS_MET_METAB_PP"/>
    <property type="match status" value="1"/>
</dbReference>
<dbReference type="Proteomes" id="UP001317742">
    <property type="component" value="Chromosome"/>
</dbReference>
<dbReference type="EMBL" id="AP026709">
    <property type="protein sequence ID" value="BDQ36061.1"/>
    <property type="molecule type" value="Genomic_DNA"/>
</dbReference>
<feature type="region of interest" description="Disordered" evidence="6">
    <location>
        <begin position="1"/>
        <end position="26"/>
    </location>
</feature>
<keyword evidence="8" id="KW-1185">Reference proteome</keyword>
<protein>
    <submittedName>
        <fullName evidence="7">O-acetylhomoserine aminocarboxypropyltransferase</fullName>
    </submittedName>
</protein>
<dbReference type="InterPro" id="IPR000277">
    <property type="entry name" value="Cys/Met-Metab_PyrdxlP-dep_enz"/>
</dbReference>
<evidence type="ECO:0000256" key="3">
    <source>
        <dbReference type="ARBA" id="ARBA00022679"/>
    </source>
</evidence>
<gene>
    <name evidence="7" type="primary">metY-1</name>
    <name evidence="7" type="ORF">SYK_04210</name>
</gene>
<evidence type="ECO:0000256" key="1">
    <source>
        <dbReference type="ARBA" id="ARBA00001933"/>
    </source>
</evidence>
<dbReference type="CDD" id="cd00614">
    <property type="entry name" value="CGS_like"/>
    <property type="match status" value="1"/>
</dbReference>
<keyword evidence="4 5" id="KW-0663">Pyridoxal phosphate</keyword>
<dbReference type="InterPro" id="IPR015424">
    <property type="entry name" value="PyrdxlP-dep_Trfase"/>
</dbReference>
<evidence type="ECO:0000256" key="6">
    <source>
        <dbReference type="SAM" id="MobiDB-lite"/>
    </source>
</evidence>
<evidence type="ECO:0000256" key="5">
    <source>
        <dbReference type="RuleBase" id="RU362118"/>
    </source>
</evidence>